<evidence type="ECO:0000313" key="3">
    <source>
        <dbReference type="EMBL" id="QDR66089.1"/>
    </source>
</evidence>
<dbReference type="PROSITE" id="PS50994">
    <property type="entry name" value="INTEGRASE"/>
    <property type="match status" value="1"/>
</dbReference>
<gene>
    <name evidence="3" type="ORF">FPV13_14405</name>
</gene>
<dbReference type="GO" id="GO:0015074">
    <property type="term" value="P:DNA integration"/>
    <property type="evidence" value="ECO:0007669"/>
    <property type="project" value="InterPro"/>
</dbReference>
<proteinExistence type="predicted"/>
<dbReference type="Pfam" id="PF13276">
    <property type="entry name" value="HTH_21"/>
    <property type="match status" value="1"/>
</dbReference>
<dbReference type="EMBL" id="CP041918">
    <property type="protein sequence ID" value="QDR66089.1"/>
    <property type="molecule type" value="Genomic_DNA"/>
</dbReference>
<dbReference type="GO" id="GO:0006313">
    <property type="term" value="P:DNA transposition"/>
    <property type="evidence" value="ECO:0007669"/>
    <property type="project" value="InterPro"/>
</dbReference>
<comment type="function">
    <text evidence="1">Involved in the transposition of the insertion sequence.</text>
</comment>
<dbReference type="GO" id="GO:0003677">
    <property type="term" value="F:DNA binding"/>
    <property type="evidence" value="ECO:0007669"/>
    <property type="project" value="InterPro"/>
</dbReference>
<evidence type="ECO:0000256" key="1">
    <source>
        <dbReference type="ARBA" id="ARBA00002286"/>
    </source>
</evidence>
<organism evidence="3">
    <name type="scientific">Mammaliicoccus sciuri</name>
    <name type="common">Staphylococcus sciuri</name>
    <dbReference type="NCBI Taxonomy" id="1296"/>
    <lineage>
        <taxon>Bacteria</taxon>
        <taxon>Bacillati</taxon>
        <taxon>Bacillota</taxon>
        <taxon>Bacilli</taxon>
        <taxon>Bacillales</taxon>
        <taxon>Staphylococcaceae</taxon>
        <taxon>Mammaliicoccus</taxon>
    </lineage>
</organism>
<dbReference type="GO" id="GO:0004803">
    <property type="term" value="F:transposase activity"/>
    <property type="evidence" value="ECO:0007669"/>
    <property type="project" value="InterPro"/>
</dbReference>
<dbReference type="Pfam" id="PF00665">
    <property type="entry name" value="rve"/>
    <property type="match status" value="1"/>
</dbReference>
<reference evidence="3" key="1">
    <citation type="submission" date="2019-07" db="EMBL/GenBank/DDBJ databases">
        <title>Draft Genome Sequence of Megaplasmid-Bearing Staphylococcus scuiri strain B9-58B Isolated from Retail Pork.</title>
        <authorList>
            <person name="Neyaz L."/>
            <person name="Karki A.B."/>
            <person name="Fakhr M.K."/>
        </authorList>
    </citation>
    <scope>NUCLEOTIDE SEQUENCE</scope>
    <source>
        <strain evidence="3">B9-58B</strain>
        <plasmid evidence="3">pSSLNP162</plasmid>
    </source>
</reference>
<dbReference type="InterPro" id="IPR048020">
    <property type="entry name" value="Transpos_IS3"/>
</dbReference>
<keyword evidence="3" id="KW-0614">Plasmid</keyword>
<dbReference type="SUPFAM" id="SSF46689">
    <property type="entry name" value="Homeodomain-like"/>
    <property type="match status" value="1"/>
</dbReference>
<dbReference type="InterPro" id="IPR001584">
    <property type="entry name" value="Integrase_cat-core"/>
</dbReference>
<dbReference type="RefSeq" id="WP_152292139.1">
    <property type="nucleotide sequence ID" value="NZ_CP041918.1"/>
</dbReference>
<dbReference type="NCBIfam" id="NF033516">
    <property type="entry name" value="transpos_IS3"/>
    <property type="match status" value="1"/>
</dbReference>
<dbReference type="InterPro" id="IPR002514">
    <property type="entry name" value="Transposase_8"/>
</dbReference>
<dbReference type="AlphaFoldDB" id="A0A517CM47"/>
<dbReference type="Pfam" id="PF13333">
    <property type="entry name" value="rve_2"/>
    <property type="match status" value="1"/>
</dbReference>
<dbReference type="Pfam" id="PF01527">
    <property type="entry name" value="HTH_Tnp_1"/>
    <property type="match status" value="1"/>
</dbReference>
<sequence>MSRTRRTFTPEFKLQMVRLFENGKSKSEIVREYDLTASALDKWVKNHQNTASFNHIDNLSEEKRELRRLRKDIQQLKMGNEIPKASSADHGTKIEVIRKNAHKYSVSAMCKVLQISRSTYYFEINKQRTNKQCERDNDINETIIQVFNSNRKCFGTRRIKNALYKLGLTVSRRRIGRVMKQNNLVSTYTIASYRPYPSKSNERLITNGLDRDFNRAQPMEVIVSDLTYVKVAGKWHYICVFIDLFNREIVGYSAGSRKSAELVLSSISTIKHDLRDVQMFHTDRGKEFDNQLIDEVLDGFDIERSLSMKGCPYDNAVAETTFKARKTEFINQYTFISLKQLNIELFDYVNWYNNIRPHGALNYLTPKEYKENFYKNCLIFC</sequence>
<feature type="domain" description="Integrase catalytic" evidence="2">
    <location>
        <begin position="214"/>
        <end position="374"/>
    </location>
</feature>
<geneLocation type="plasmid" evidence="3">
    <name>pSSLNP162</name>
</geneLocation>
<evidence type="ECO:0000259" key="2">
    <source>
        <dbReference type="PROSITE" id="PS50994"/>
    </source>
</evidence>
<dbReference type="PANTHER" id="PTHR46889">
    <property type="entry name" value="TRANSPOSASE INSF FOR INSERTION SEQUENCE IS3B-RELATED"/>
    <property type="match status" value="1"/>
</dbReference>
<dbReference type="SUPFAM" id="SSF53098">
    <property type="entry name" value="Ribonuclease H-like"/>
    <property type="match status" value="1"/>
</dbReference>
<name>A0A517CM47_MAMSC</name>
<dbReference type="Gene3D" id="3.30.420.10">
    <property type="entry name" value="Ribonuclease H-like superfamily/Ribonuclease H"/>
    <property type="match status" value="1"/>
</dbReference>
<dbReference type="InterPro" id="IPR036397">
    <property type="entry name" value="RNaseH_sf"/>
</dbReference>
<dbReference type="InterPro" id="IPR009057">
    <property type="entry name" value="Homeodomain-like_sf"/>
</dbReference>
<protein>
    <submittedName>
        <fullName evidence="3">IS3 family transposase</fullName>
    </submittedName>
</protein>
<dbReference type="PANTHER" id="PTHR46889:SF5">
    <property type="entry name" value="INTEGRASE PROTEIN"/>
    <property type="match status" value="1"/>
</dbReference>
<accession>A0A517CM47</accession>
<dbReference type="Gene3D" id="1.10.10.10">
    <property type="entry name" value="Winged helix-like DNA-binding domain superfamily/Winged helix DNA-binding domain"/>
    <property type="match status" value="1"/>
</dbReference>
<dbReference type="InterPro" id="IPR050900">
    <property type="entry name" value="Transposase_IS3/IS150/IS904"/>
</dbReference>
<dbReference type="InterPro" id="IPR012337">
    <property type="entry name" value="RNaseH-like_sf"/>
</dbReference>
<dbReference type="InterPro" id="IPR025948">
    <property type="entry name" value="HTH-like_dom"/>
</dbReference>
<dbReference type="InterPro" id="IPR036388">
    <property type="entry name" value="WH-like_DNA-bd_sf"/>
</dbReference>